<proteinExistence type="predicted"/>
<reference evidence="1" key="1">
    <citation type="submission" date="2016-04" db="EMBL/GenBank/DDBJ databases">
        <title>Exploring the genomic information of specific uncultured soil bacteria through a new metagenomic library-based strategy.</title>
        <authorList>
            <person name="Liu Y."/>
            <person name="Zhang R."/>
        </authorList>
    </citation>
    <scope>NUCLEOTIDE SEQUENCE</scope>
</reference>
<dbReference type="EMBL" id="KT342855">
    <property type="protein sequence ID" value="ALG05253.2"/>
    <property type="molecule type" value="Genomic_DNA"/>
</dbReference>
<dbReference type="AntiFam" id="ANF00025">
    <property type="entry name" value="Antisense to 23S rRNA"/>
</dbReference>
<name>A0A0N9HQQ1_9BACT</name>
<evidence type="ECO:0000313" key="1">
    <source>
        <dbReference type="EMBL" id="ALG05253.2"/>
    </source>
</evidence>
<organism evidence="1">
    <name type="scientific">uncultured bacterium 5E7</name>
    <dbReference type="NCBI Taxonomy" id="1701324"/>
    <lineage>
        <taxon>Bacteria</taxon>
        <taxon>environmental samples</taxon>
    </lineage>
</organism>
<dbReference type="AlphaFoldDB" id="A0A0N9HQQ1"/>
<sequence>MPSCSKAPRGLFVLSRVTRIFTRISISPGPPLRQRPTRYSFRAGRNLPDKEFRYLRTVIVTAAVYWGFSSQRLKPLPLTFQHWAGVSPYTSACALAETCVFVKQSVGPVHCASRPLLPARGSYRQEGPFSRSYGAILPSSLTEVLPITLGRSPPPTCVGLRYGHHRASLRGFSCQFGLTRLGAGLPAPRIRASAVTGRRICLSPQPTHLDVYSQKTLALSPWVPPSLTNSPYLPPPVRRPERALE</sequence>
<protein>
    <submittedName>
        <fullName evidence="1">Uncharacterized protein</fullName>
    </submittedName>
</protein>
<gene>
    <name evidence="1" type="ORF">5E7_035</name>
</gene>
<accession>A0A0N9HQQ1</accession>